<dbReference type="KEGG" id="crie:AK829_04735"/>
<dbReference type="EMBL" id="CP012342">
    <property type="protein sequence ID" value="AKV58590.1"/>
    <property type="molecule type" value="Genomic_DNA"/>
</dbReference>
<accession>A0A0K1RAZ1</accession>
<dbReference type="Pfam" id="PF14311">
    <property type="entry name" value="DUF4379"/>
    <property type="match status" value="1"/>
</dbReference>
<sequence length="294" mass="33719">MAEIYKRGGLVLLDPFTRPKDALLTRCLECGFEAHYRFEYVQITVNRDEKTCRACYWRQWAAQSRKQLVREFAPIPANEAKEIAEACGYQYLGPLTNPSLLDDPHGVKCPHCDLISAQRIGDIKFGCRCQRSNKTAAAATSSAPVASLLKDLDVEAVSWWDHEKNPEELWHTAEKGSRKKAWWTCPEGHSFQGQIDQVVKGWARCPICREREEEQRAIEDAEFEEKYGSATVFDVMELLEAWDEPHIDPDFVPVVGTYDRLHFLCPNGHKRVVSPETFLRQECPTCKRLETLET</sequence>
<feature type="domain" description="Treble clef zinc finger" evidence="1">
    <location>
        <begin position="158"/>
        <end position="210"/>
    </location>
</feature>
<dbReference type="AlphaFoldDB" id="A0A0K1RAZ1"/>
<evidence type="ECO:0000259" key="1">
    <source>
        <dbReference type="Pfam" id="PF14311"/>
    </source>
</evidence>
<reference evidence="2 3" key="1">
    <citation type="submission" date="2015-08" db="EMBL/GenBank/DDBJ databases">
        <authorList>
            <person name="Babu N.S."/>
            <person name="Beckwith C.J."/>
            <person name="Beseler K.G."/>
            <person name="Brison A."/>
            <person name="Carone J.V."/>
            <person name="Caskin T.P."/>
            <person name="Diamond M."/>
            <person name="Durham M.E."/>
            <person name="Foxe J.M."/>
            <person name="Go M."/>
            <person name="Henderson B.A."/>
            <person name="Jones I.B."/>
            <person name="McGettigan J.A."/>
            <person name="Micheletti S.J."/>
            <person name="Nasrallah M.E."/>
            <person name="Ortiz D."/>
            <person name="Piller C.R."/>
            <person name="Privatt S.R."/>
            <person name="Schneider S.L."/>
            <person name="Sharp S."/>
            <person name="Smith T.C."/>
            <person name="Stanton J.D."/>
            <person name="Ullery H.E."/>
            <person name="Wilson R.J."/>
            <person name="Serrano M.G."/>
            <person name="Buck G."/>
            <person name="Lee V."/>
            <person name="Wang Y."/>
            <person name="Carvalho R."/>
            <person name="Voegtly L."/>
            <person name="Shi R."/>
            <person name="Duckworth R."/>
            <person name="Johnson A."/>
            <person name="Loviza R."/>
            <person name="Walstead R."/>
            <person name="Shah Z."/>
            <person name="Kiflezghi M."/>
            <person name="Wade K."/>
            <person name="Ball S.L."/>
            <person name="Bradley K.W."/>
            <person name="Asai D.J."/>
            <person name="Bowman C.A."/>
            <person name="Russell D.A."/>
            <person name="Pope W.H."/>
            <person name="Jacobs-Sera D."/>
            <person name="Hendrix R.W."/>
            <person name="Hatfull G.F."/>
        </authorList>
    </citation>
    <scope>NUCLEOTIDE SEQUENCE [LARGE SCALE GENOMIC DNA]</scope>
    <source>
        <strain evidence="2 3">PUDD_83A45</strain>
    </source>
</reference>
<evidence type="ECO:0000313" key="3">
    <source>
        <dbReference type="Proteomes" id="UP000060016"/>
    </source>
</evidence>
<protein>
    <recommendedName>
        <fullName evidence="1">Treble clef zinc finger domain-containing protein</fullName>
    </recommendedName>
</protein>
<dbReference type="PATRIC" id="fig|156976.3.peg.939"/>
<proteinExistence type="predicted"/>
<keyword evidence="3" id="KW-1185">Reference proteome</keyword>
<name>A0A0K1RAZ1_9CORY</name>
<dbReference type="InterPro" id="IPR025487">
    <property type="entry name" value="DUF4379"/>
</dbReference>
<organism evidence="2 3">
    <name type="scientific">Corynebacterium riegelii</name>
    <dbReference type="NCBI Taxonomy" id="156976"/>
    <lineage>
        <taxon>Bacteria</taxon>
        <taxon>Bacillati</taxon>
        <taxon>Actinomycetota</taxon>
        <taxon>Actinomycetes</taxon>
        <taxon>Mycobacteriales</taxon>
        <taxon>Corynebacteriaceae</taxon>
        <taxon>Corynebacterium</taxon>
    </lineage>
</organism>
<dbReference type="Proteomes" id="UP000060016">
    <property type="component" value="Chromosome"/>
</dbReference>
<dbReference type="RefSeq" id="WP_052204713.1">
    <property type="nucleotide sequence ID" value="NZ_PKHN01000009.1"/>
</dbReference>
<gene>
    <name evidence="2" type="ORF">AK829_04735</name>
</gene>
<evidence type="ECO:0000313" key="2">
    <source>
        <dbReference type="EMBL" id="AKV58590.1"/>
    </source>
</evidence>